<accession>A0ACC1KQD7</accession>
<organism evidence="1 2">
    <name type="scientific">Coemansia furcata</name>
    <dbReference type="NCBI Taxonomy" id="417177"/>
    <lineage>
        <taxon>Eukaryota</taxon>
        <taxon>Fungi</taxon>
        <taxon>Fungi incertae sedis</taxon>
        <taxon>Zoopagomycota</taxon>
        <taxon>Kickxellomycotina</taxon>
        <taxon>Kickxellomycetes</taxon>
        <taxon>Kickxellales</taxon>
        <taxon>Kickxellaceae</taxon>
        <taxon>Coemansia</taxon>
    </lineage>
</organism>
<dbReference type="Proteomes" id="UP001140096">
    <property type="component" value="Unassembled WGS sequence"/>
</dbReference>
<sequence>DIEPAESVLSHNSDDATGDSRITPSNEHVTTVVELPAVAAVTFVAGISNPEPNGHPVTQRKSEDTPVPGMHTNDASEVCDPIHATSVDTPTQSPSDVPLPEADTVAFAPAPETPIQHSDGAEVVGSRPPPPPRRPSIHRHLDRRSSRILEGLTRKVQHVRQTTSMVLRRSVGSHMSFRPATPPDVFQGSVVGLAGLRGCGLNDVELEPEHMPPQYSVSYEEPGGTRTETNNADDCTSVLGTGGEDNPTFVEDVLRASSHINDVNDKTVDVSTARSSTALNATSDKLHASNHMDTFSRKLSSVRHGTNVAVRNSVTRVKNIFVPKRSVAA</sequence>
<protein>
    <submittedName>
        <fullName evidence="1">Uncharacterized protein</fullName>
    </submittedName>
</protein>
<evidence type="ECO:0000313" key="1">
    <source>
        <dbReference type="EMBL" id="KAJ2793367.1"/>
    </source>
</evidence>
<keyword evidence="2" id="KW-1185">Reference proteome</keyword>
<reference evidence="1" key="1">
    <citation type="submission" date="2022-07" db="EMBL/GenBank/DDBJ databases">
        <title>Phylogenomic reconstructions and comparative analyses of Kickxellomycotina fungi.</title>
        <authorList>
            <person name="Reynolds N.K."/>
            <person name="Stajich J.E."/>
            <person name="Barry K."/>
            <person name="Grigoriev I.V."/>
            <person name="Crous P."/>
            <person name="Smith M.E."/>
        </authorList>
    </citation>
    <scope>NUCLEOTIDE SEQUENCE</scope>
    <source>
        <strain evidence="1">CBS 102833</strain>
    </source>
</reference>
<feature type="non-terminal residue" evidence="1">
    <location>
        <position position="1"/>
    </location>
</feature>
<proteinExistence type="predicted"/>
<comment type="caution">
    <text evidence="1">The sequence shown here is derived from an EMBL/GenBank/DDBJ whole genome shotgun (WGS) entry which is preliminary data.</text>
</comment>
<evidence type="ECO:0000313" key="2">
    <source>
        <dbReference type="Proteomes" id="UP001140096"/>
    </source>
</evidence>
<dbReference type="EMBL" id="JANBUP010004730">
    <property type="protein sequence ID" value="KAJ2793367.1"/>
    <property type="molecule type" value="Genomic_DNA"/>
</dbReference>
<gene>
    <name evidence="1" type="ORF">H4S07_007075</name>
</gene>
<name>A0ACC1KQD7_9FUNG</name>